<comment type="similarity">
    <text evidence="2">Belongs to the methyl-accepting chemotaxis (MCP) protein family.</text>
</comment>
<evidence type="ECO:0000256" key="4">
    <source>
        <dbReference type="SAM" id="Coils"/>
    </source>
</evidence>
<dbReference type="InterPro" id="IPR004089">
    <property type="entry name" value="MCPsignal_dom"/>
</dbReference>
<dbReference type="RefSeq" id="WP_089383687.1">
    <property type="nucleotide sequence ID" value="NZ_FZNQ01000002.1"/>
</dbReference>
<dbReference type="AlphaFoldDB" id="A0A238VCW6"/>
<keyword evidence="8" id="KW-1185">Reference proteome</keyword>
<evidence type="ECO:0000256" key="5">
    <source>
        <dbReference type="SAM" id="MobiDB-lite"/>
    </source>
</evidence>
<dbReference type="Proteomes" id="UP000198397">
    <property type="component" value="Unassembled WGS sequence"/>
</dbReference>
<dbReference type="GO" id="GO:0004888">
    <property type="term" value="F:transmembrane signaling receptor activity"/>
    <property type="evidence" value="ECO:0007669"/>
    <property type="project" value="InterPro"/>
</dbReference>
<evidence type="ECO:0000256" key="1">
    <source>
        <dbReference type="ARBA" id="ARBA00023224"/>
    </source>
</evidence>
<evidence type="ECO:0000259" key="6">
    <source>
        <dbReference type="PROSITE" id="PS50111"/>
    </source>
</evidence>
<evidence type="ECO:0000313" key="7">
    <source>
        <dbReference type="EMBL" id="SNR31887.1"/>
    </source>
</evidence>
<dbReference type="Pfam" id="PF00015">
    <property type="entry name" value="MCPsignal"/>
    <property type="match status" value="1"/>
</dbReference>
<feature type="compositionally biased region" description="Polar residues" evidence="5">
    <location>
        <begin position="190"/>
        <end position="203"/>
    </location>
</feature>
<evidence type="ECO:0000313" key="8">
    <source>
        <dbReference type="Proteomes" id="UP000198397"/>
    </source>
</evidence>
<feature type="region of interest" description="Disordered" evidence="5">
    <location>
        <begin position="187"/>
        <end position="244"/>
    </location>
</feature>
<dbReference type="SMART" id="SM00283">
    <property type="entry name" value="MA"/>
    <property type="match status" value="1"/>
</dbReference>
<dbReference type="PANTHER" id="PTHR32089">
    <property type="entry name" value="METHYL-ACCEPTING CHEMOTAXIS PROTEIN MCPB"/>
    <property type="match status" value="1"/>
</dbReference>
<accession>A0A238VCW6</accession>
<dbReference type="PRINTS" id="PR00260">
    <property type="entry name" value="CHEMTRNSDUCR"/>
</dbReference>
<dbReference type="GO" id="GO:0006935">
    <property type="term" value="P:chemotaxis"/>
    <property type="evidence" value="ECO:0007669"/>
    <property type="project" value="InterPro"/>
</dbReference>
<evidence type="ECO:0000256" key="3">
    <source>
        <dbReference type="PROSITE-ProRule" id="PRU00284"/>
    </source>
</evidence>
<dbReference type="Gene3D" id="1.10.287.950">
    <property type="entry name" value="Methyl-accepting chemotaxis protein"/>
    <property type="match status" value="1"/>
</dbReference>
<dbReference type="GO" id="GO:0016020">
    <property type="term" value="C:membrane"/>
    <property type="evidence" value="ECO:0007669"/>
    <property type="project" value="InterPro"/>
</dbReference>
<feature type="coiled-coil region" evidence="4">
    <location>
        <begin position="43"/>
        <end position="70"/>
    </location>
</feature>
<sequence length="244" mass="25095">MSEVDAIVEAIAEIADRTNLLALNASIEAARAGGAGSGFAVVAEEVKRLAEETQSSAAEVESRLADLGERTDASVEEMAAIRASVEDGVAVIEEAETALNDVSERVAAADDGVQEITGAMDAQATAVSEVTGAVDELAGISEQTTAEATTVASTAEEQVATLGTVSESAHDLERRASALRERVGRFETASAGSVSEIDSSEPPTITDPAHEDDRETSGPEHLHGDDLGVEPARSDGGADPHSER</sequence>
<protein>
    <submittedName>
        <fullName evidence="7">Methyl-accepting chemotaxis protein (MCP) signalling domain-containing protein</fullName>
    </submittedName>
</protein>
<dbReference type="OrthoDB" id="8523at2157"/>
<dbReference type="InterPro" id="IPR004090">
    <property type="entry name" value="Chemotax_Me-accpt_rcpt"/>
</dbReference>
<evidence type="ECO:0000256" key="2">
    <source>
        <dbReference type="ARBA" id="ARBA00029447"/>
    </source>
</evidence>
<feature type="domain" description="Methyl-accepting transducer" evidence="6">
    <location>
        <begin position="1"/>
        <end position="138"/>
    </location>
</feature>
<feature type="compositionally biased region" description="Basic and acidic residues" evidence="5">
    <location>
        <begin position="208"/>
        <end position="244"/>
    </location>
</feature>
<reference evidence="7 8" key="1">
    <citation type="submission" date="2017-06" db="EMBL/GenBank/DDBJ databases">
        <authorList>
            <person name="Kim H.J."/>
            <person name="Triplett B.A."/>
        </authorList>
    </citation>
    <scope>NUCLEOTIDE SEQUENCE [LARGE SCALE GENOMIC DNA]</scope>
    <source>
        <strain evidence="7 8">DSM 8800</strain>
    </source>
</reference>
<gene>
    <name evidence="7" type="ORF">SAMN06264855_102238</name>
</gene>
<keyword evidence="4" id="KW-0175">Coiled coil</keyword>
<dbReference type="GO" id="GO:0007165">
    <property type="term" value="P:signal transduction"/>
    <property type="evidence" value="ECO:0007669"/>
    <property type="project" value="UniProtKB-KW"/>
</dbReference>
<dbReference type="PROSITE" id="PS50111">
    <property type="entry name" value="CHEMOTAXIS_TRANSDUC_2"/>
    <property type="match status" value="1"/>
</dbReference>
<proteinExistence type="inferred from homology"/>
<organism evidence="7 8">
    <name type="scientific">Halorubrum vacuolatum</name>
    <name type="common">Natronobacterium vacuolatum</name>
    <dbReference type="NCBI Taxonomy" id="63740"/>
    <lineage>
        <taxon>Archaea</taxon>
        <taxon>Methanobacteriati</taxon>
        <taxon>Methanobacteriota</taxon>
        <taxon>Stenosarchaea group</taxon>
        <taxon>Halobacteria</taxon>
        <taxon>Halobacteriales</taxon>
        <taxon>Haloferacaceae</taxon>
        <taxon>Halorubrum</taxon>
    </lineage>
</organism>
<dbReference type="PANTHER" id="PTHR32089:SF112">
    <property type="entry name" value="LYSOZYME-LIKE PROTEIN-RELATED"/>
    <property type="match status" value="1"/>
</dbReference>
<name>A0A238VCW6_HALVU</name>
<keyword evidence="1 3" id="KW-0807">Transducer</keyword>
<dbReference type="EMBL" id="FZNQ01000002">
    <property type="protein sequence ID" value="SNR31887.1"/>
    <property type="molecule type" value="Genomic_DNA"/>
</dbReference>
<dbReference type="SUPFAM" id="SSF58104">
    <property type="entry name" value="Methyl-accepting chemotaxis protein (MCP) signaling domain"/>
    <property type="match status" value="1"/>
</dbReference>